<name>A0A9X0AV98_9HELO</name>
<reference evidence="3" key="1">
    <citation type="submission" date="2022-11" db="EMBL/GenBank/DDBJ databases">
        <title>Genome Resource of Sclerotinia nivalis Strain SnTB1, a Plant Pathogen Isolated from American Ginseng.</title>
        <authorList>
            <person name="Fan S."/>
        </authorList>
    </citation>
    <scope>NUCLEOTIDE SEQUENCE</scope>
    <source>
        <strain evidence="3">SnTB1</strain>
    </source>
</reference>
<feature type="transmembrane region" description="Helical" evidence="2">
    <location>
        <begin position="7"/>
        <end position="35"/>
    </location>
</feature>
<gene>
    <name evidence="3" type="ORF">OCU04_000037</name>
</gene>
<evidence type="ECO:0000313" key="3">
    <source>
        <dbReference type="EMBL" id="KAJ8069599.1"/>
    </source>
</evidence>
<evidence type="ECO:0000256" key="1">
    <source>
        <dbReference type="SAM" id="MobiDB-lite"/>
    </source>
</evidence>
<feature type="compositionally biased region" description="Polar residues" evidence="1">
    <location>
        <begin position="373"/>
        <end position="385"/>
    </location>
</feature>
<feature type="compositionally biased region" description="Low complexity" evidence="1">
    <location>
        <begin position="456"/>
        <end position="482"/>
    </location>
</feature>
<protein>
    <submittedName>
        <fullName evidence="3">Uncharacterized protein</fullName>
    </submittedName>
</protein>
<keyword evidence="2" id="KW-1133">Transmembrane helix</keyword>
<dbReference type="EMBL" id="JAPEIS010000001">
    <property type="protein sequence ID" value="KAJ8069599.1"/>
    <property type="molecule type" value="Genomic_DNA"/>
</dbReference>
<feature type="compositionally biased region" description="Polar residues" evidence="1">
    <location>
        <begin position="441"/>
        <end position="455"/>
    </location>
</feature>
<comment type="caution">
    <text evidence="3">The sequence shown here is derived from an EMBL/GenBank/DDBJ whole genome shotgun (WGS) entry which is preliminary data.</text>
</comment>
<evidence type="ECO:0000256" key="2">
    <source>
        <dbReference type="SAM" id="Phobius"/>
    </source>
</evidence>
<accession>A0A9X0AV98</accession>
<feature type="region of interest" description="Disordered" evidence="1">
    <location>
        <begin position="415"/>
        <end position="486"/>
    </location>
</feature>
<feature type="region of interest" description="Disordered" evidence="1">
    <location>
        <begin position="521"/>
        <end position="542"/>
    </location>
</feature>
<organism evidence="3 4">
    <name type="scientific">Sclerotinia nivalis</name>
    <dbReference type="NCBI Taxonomy" id="352851"/>
    <lineage>
        <taxon>Eukaryota</taxon>
        <taxon>Fungi</taxon>
        <taxon>Dikarya</taxon>
        <taxon>Ascomycota</taxon>
        <taxon>Pezizomycotina</taxon>
        <taxon>Leotiomycetes</taxon>
        <taxon>Helotiales</taxon>
        <taxon>Sclerotiniaceae</taxon>
        <taxon>Sclerotinia</taxon>
    </lineage>
</organism>
<dbReference type="OrthoDB" id="4524805at2759"/>
<feature type="region of interest" description="Disordered" evidence="1">
    <location>
        <begin position="246"/>
        <end position="385"/>
    </location>
</feature>
<evidence type="ECO:0000313" key="4">
    <source>
        <dbReference type="Proteomes" id="UP001152300"/>
    </source>
</evidence>
<dbReference type="Proteomes" id="UP001152300">
    <property type="component" value="Unassembled WGS sequence"/>
</dbReference>
<sequence length="595" mass="64886">MVQSESGCAYILSFILLICSAFPSSLSSILILFIYSTFALLPTKVFAKPISTTIFSRSNPLGIDWSPAPPPENGPPFSAGASRNKELLPAQIGGIVGAYLFSLCIVGILIITLGRRLRRQVELDARALEVELVDSAYGGINTGSSGPTPLTPANLRNFSWPSPDKKYFAPGINPDPSAFVFPPIYQSYENSYVYPTQRHHSIHQSIYSHQSNPSIDNKVVEADREMMNRNLEDLYAHVMEQEEAKAAGVDVRSMPPPKVPGEVSAAALQQQQQQPQSKKFGKHKPSEINTNDNISTKTHSRASSIISALTSPRSAPKSPKSPRRKGIRGLRISSPMATPHSTTFSHAASDEEPLTPREYVHRAPPPIPKNQLPYGSTSANGESPTRSIAETLETISPVSPQRSLPSLNTRNLQISLKSEMNTASPQSATDDRTRTMFSRPLRSTSSKISLPNNPKTSNGPSASPASPSSSTVIGSSTSTNNTQTALAVNPTRSLPFREHFQQNMLSPTLPTKMTVLERVPRDNGQKTGGLRTGGLKTPFSGGTVPYSPYQPFTPMMPITPRLVTKEDRKKMKKAMPRTPVLELIKSEEEIWDSGY</sequence>
<keyword evidence="2" id="KW-0812">Transmembrane</keyword>
<keyword evidence="4" id="KW-1185">Reference proteome</keyword>
<feature type="transmembrane region" description="Helical" evidence="2">
    <location>
        <begin position="92"/>
        <end position="113"/>
    </location>
</feature>
<feature type="compositionally biased region" description="Polar residues" evidence="1">
    <location>
        <begin position="335"/>
        <end position="346"/>
    </location>
</feature>
<feature type="compositionally biased region" description="Polar residues" evidence="1">
    <location>
        <begin position="287"/>
        <end position="310"/>
    </location>
</feature>
<feature type="compositionally biased region" description="Polar residues" evidence="1">
    <location>
        <begin position="415"/>
        <end position="428"/>
    </location>
</feature>
<keyword evidence="2" id="KW-0472">Membrane</keyword>
<proteinExistence type="predicted"/>
<dbReference type="AlphaFoldDB" id="A0A9X0AV98"/>